<dbReference type="OrthoDB" id="189226at2759"/>
<dbReference type="Pfam" id="PF01553">
    <property type="entry name" value="Acyltransferase"/>
    <property type="match status" value="1"/>
</dbReference>
<dbReference type="PANTHER" id="PTHR10983:SF24">
    <property type="entry name" value="1-ACYLGLYCEROL-3-PHOSPHATE O-ACYLTRANSFERASE 3, ISOFORM E-RELATED"/>
    <property type="match status" value="1"/>
</dbReference>
<feature type="transmembrane region" description="Helical" evidence="4">
    <location>
        <begin position="6"/>
        <end position="29"/>
    </location>
</feature>
<sequence length="290" mass="33252">MSELGIKNSLIVGFCAFFVFLSSLLVNLIQLINYLTIRYVNVNLYRQINSYFQYIIYSQIIAICEVWSGSTVEIYFADKSTADGFGSEHSLVVANHRYETDAAFLWLVAERYGCLGSSKAFAKRELRYVPIIGWTFFFGEYIFLERDWRKDADNIAIGLDHIMAHKQPTLLMIAAEGTRFTAQKYETSMKFATDRGLGVHYKHHLLPRVKGFAYSVRHLKEKYPEAALYSLQLAFDENKESIKISNLIKGVPMNGSVHIKRIPLSTVPTDSEESIAKYLYDLYSEKVNIL</sequence>
<evidence type="ECO:0000256" key="4">
    <source>
        <dbReference type="SAM" id="Phobius"/>
    </source>
</evidence>
<dbReference type="EMBL" id="CAJPVJ010011792">
    <property type="protein sequence ID" value="CAG2173999.1"/>
    <property type="molecule type" value="Genomic_DNA"/>
</dbReference>
<evidence type="ECO:0000313" key="6">
    <source>
        <dbReference type="EMBL" id="CAD7656812.1"/>
    </source>
</evidence>
<evidence type="ECO:0000259" key="5">
    <source>
        <dbReference type="SMART" id="SM00563"/>
    </source>
</evidence>
<keyword evidence="4" id="KW-1133">Transmembrane helix</keyword>
<accession>A0A7R9MB00</accession>
<dbReference type="CDD" id="cd07990">
    <property type="entry name" value="LPLAT_LCLAT1-like"/>
    <property type="match status" value="1"/>
</dbReference>
<dbReference type="GO" id="GO:0003841">
    <property type="term" value="F:1-acylglycerol-3-phosphate O-acyltransferase activity"/>
    <property type="evidence" value="ECO:0007669"/>
    <property type="project" value="TreeGrafter"/>
</dbReference>
<dbReference type="InterPro" id="IPR002123">
    <property type="entry name" value="Plipid/glycerol_acylTrfase"/>
</dbReference>
<dbReference type="GO" id="GO:0012505">
    <property type="term" value="C:endomembrane system"/>
    <property type="evidence" value="ECO:0007669"/>
    <property type="project" value="TreeGrafter"/>
</dbReference>
<dbReference type="Pfam" id="PF16076">
    <property type="entry name" value="Acyltransf_C"/>
    <property type="match status" value="1"/>
</dbReference>
<feature type="transmembrane region" description="Helical" evidence="4">
    <location>
        <begin position="126"/>
        <end position="144"/>
    </location>
</feature>
<organism evidence="6">
    <name type="scientific">Oppiella nova</name>
    <dbReference type="NCBI Taxonomy" id="334625"/>
    <lineage>
        <taxon>Eukaryota</taxon>
        <taxon>Metazoa</taxon>
        <taxon>Ecdysozoa</taxon>
        <taxon>Arthropoda</taxon>
        <taxon>Chelicerata</taxon>
        <taxon>Arachnida</taxon>
        <taxon>Acari</taxon>
        <taxon>Acariformes</taxon>
        <taxon>Sarcoptiformes</taxon>
        <taxon>Oribatida</taxon>
        <taxon>Brachypylina</taxon>
        <taxon>Oppioidea</taxon>
        <taxon>Oppiidae</taxon>
        <taxon>Oppiella</taxon>
    </lineage>
</organism>
<dbReference type="Proteomes" id="UP000728032">
    <property type="component" value="Unassembled WGS sequence"/>
</dbReference>
<evidence type="ECO:0000313" key="7">
    <source>
        <dbReference type="Proteomes" id="UP000728032"/>
    </source>
</evidence>
<evidence type="ECO:0000256" key="2">
    <source>
        <dbReference type="ARBA" id="ARBA00022679"/>
    </source>
</evidence>
<feature type="domain" description="Phospholipid/glycerol acyltransferase" evidence="5">
    <location>
        <begin position="90"/>
        <end position="213"/>
    </location>
</feature>
<keyword evidence="2" id="KW-0808">Transferase</keyword>
<dbReference type="PANTHER" id="PTHR10983">
    <property type="entry name" value="1-ACYLGLYCEROL-3-PHOSPHATE ACYLTRANSFERASE-RELATED"/>
    <property type="match status" value="1"/>
</dbReference>
<keyword evidence="7" id="KW-1185">Reference proteome</keyword>
<keyword evidence="3" id="KW-0012">Acyltransferase</keyword>
<evidence type="ECO:0000256" key="3">
    <source>
        <dbReference type="ARBA" id="ARBA00023315"/>
    </source>
</evidence>
<dbReference type="EMBL" id="OC926617">
    <property type="protein sequence ID" value="CAD7656812.1"/>
    <property type="molecule type" value="Genomic_DNA"/>
</dbReference>
<comment type="similarity">
    <text evidence="1">Belongs to the 1-acyl-sn-glycerol-3-phosphate acyltransferase family.</text>
</comment>
<keyword evidence="4" id="KW-0812">Transmembrane</keyword>
<reference evidence="6" key="1">
    <citation type="submission" date="2020-11" db="EMBL/GenBank/DDBJ databases">
        <authorList>
            <person name="Tran Van P."/>
        </authorList>
    </citation>
    <scope>NUCLEOTIDE SEQUENCE</scope>
</reference>
<dbReference type="SUPFAM" id="SSF69593">
    <property type="entry name" value="Glycerol-3-phosphate (1)-acyltransferase"/>
    <property type="match status" value="1"/>
</dbReference>
<evidence type="ECO:0000256" key="1">
    <source>
        <dbReference type="ARBA" id="ARBA00008655"/>
    </source>
</evidence>
<dbReference type="SMART" id="SM00563">
    <property type="entry name" value="PlsC"/>
    <property type="match status" value="1"/>
</dbReference>
<dbReference type="AlphaFoldDB" id="A0A7R9MB00"/>
<gene>
    <name evidence="6" type="ORF">ONB1V03_LOCUS13448</name>
</gene>
<dbReference type="InterPro" id="IPR032098">
    <property type="entry name" value="Acyltransf_C"/>
</dbReference>
<name>A0A7R9MB00_9ACAR</name>
<protein>
    <recommendedName>
        <fullName evidence="5">Phospholipid/glycerol acyltransferase domain-containing protein</fullName>
    </recommendedName>
</protein>
<keyword evidence="4" id="KW-0472">Membrane</keyword>
<proteinExistence type="inferred from homology"/>